<evidence type="ECO:0000313" key="13">
    <source>
        <dbReference type="EMBL" id="VFV44539.1"/>
    </source>
</evidence>
<dbReference type="InterPro" id="IPR051036">
    <property type="entry name" value="SIGLEC"/>
</dbReference>
<organism evidence="13 14">
    <name type="scientific">Lynx pardinus</name>
    <name type="common">Iberian lynx</name>
    <name type="synonym">Felis pardina</name>
    <dbReference type="NCBI Taxonomy" id="191816"/>
    <lineage>
        <taxon>Eukaryota</taxon>
        <taxon>Metazoa</taxon>
        <taxon>Chordata</taxon>
        <taxon>Craniata</taxon>
        <taxon>Vertebrata</taxon>
        <taxon>Euteleostomi</taxon>
        <taxon>Mammalia</taxon>
        <taxon>Eutheria</taxon>
        <taxon>Laurasiatheria</taxon>
        <taxon>Carnivora</taxon>
        <taxon>Feliformia</taxon>
        <taxon>Felidae</taxon>
        <taxon>Felinae</taxon>
        <taxon>Lynx</taxon>
    </lineage>
</organism>
<evidence type="ECO:0000256" key="8">
    <source>
        <dbReference type="ARBA" id="ARBA00038361"/>
    </source>
</evidence>
<keyword evidence="11" id="KW-0732">Signal</keyword>
<dbReference type="InterPro" id="IPR003006">
    <property type="entry name" value="Ig/MHC_CS"/>
</dbReference>
<evidence type="ECO:0000256" key="10">
    <source>
        <dbReference type="SAM" id="Phobius"/>
    </source>
</evidence>
<protein>
    <recommendedName>
        <fullName evidence="12">Ig-like domain-containing protein</fullName>
    </recommendedName>
</protein>
<keyword evidence="7 10" id="KW-0472">Membrane</keyword>
<dbReference type="PANTHER" id="PTHR12035">
    <property type="entry name" value="SIALIC ACID BINDING IMMUNOGLOBULIN-LIKE LECTIN"/>
    <property type="match status" value="1"/>
</dbReference>
<keyword evidence="2 10" id="KW-0812">Transmembrane</keyword>
<feature type="chain" id="PRO_5019733801" description="Ig-like domain-containing protein" evidence="11">
    <location>
        <begin position="17"/>
        <end position="500"/>
    </location>
</feature>
<keyword evidence="14" id="KW-1185">Reference proteome</keyword>
<feature type="domain" description="Ig-like" evidence="12">
    <location>
        <begin position="19"/>
        <end position="137"/>
    </location>
</feature>
<evidence type="ECO:0000256" key="6">
    <source>
        <dbReference type="ARBA" id="ARBA00022989"/>
    </source>
</evidence>
<evidence type="ECO:0000256" key="4">
    <source>
        <dbReference type="ARBA" id="ARBA00022737"/>
    </source>
</evidence>
<feature type="domain" description="Ig-like" evidence="12">
    <location>
        <begin position="145"/>
        <end position="230"/>
    </location>
</feature>
<keyword evidence="5" id="KW-0130">Cell adhesion</keyword>
<evidence type="ECO:0000256" key="5">
    <source>
        <dbReference type="ARBA" id="ARBA00022889"/>
    </source>
</evidence>
<evidence type="ECO:0000256" key="1">
    <source>
        <dbReference type="ARBA" id="ARBA00004479"/>
    </source>
</evidence>
<dbReference type="AlphaFoldDB" id="A0A485PKK8"/>
<feature type="signal peptide" evidence="11">
    <location>
        <begin position="1"/>
        <end position="16"/>
    </location>
</feature>
<evidence type="ECO:0000256" key="9">
    <source>
        <dbReference type="SAM" id="MobiDB-lite"/>
    </source>
</evidence>
<dbReference type="GO" id="GO:0005886">
    <property type="term" value="C:plasma membrane"/>
    <property type="evidence" value="ECO:0007669"/>
    <property type="project" value="TreeGrafter"/>
</dbReference>
<evidence type="ECO:0000256" key="3">
    <source>
        <dbReference type="ARBA" id="ARBA00022734"/>
    </source>
</evidence>
<evidence type="ECO:0000256" key="7">
    <source>
        <dbReference type="ARBA" id="ARBA00023136"/>
    </source>
</evidence>
<dbReference type="InterPro" id="IPR013783">
    <property type="entry name" value="Ig-like_fold"/>
</dbReference>
<proteinExistence type="inferred from homology"/>
<dbReference type="SMART" id="SM00408">
    <property type="entry name" value="IGc2"/>
    <property type="match status" value="1"/>
</dbReference>
<dbReference type="Pfam" id="PF13895">
    <property type="entry name" value="Ig_2"/>
    <property type="match status" value="1"/>
</dbReference>
<dbReference type="Proteomes" id="UP000386466">
    <property type="component" value="Unassembled WGS sequence"/>
</dbReference>
<comment type="similarity">
    <text evidence="8">Belongs to the immunoglobulin superfamily. SIGLEC (sialic acid binding Ig-like lectin) family.</text>
</comment>
<dbReference type="PROSITE" id="PS50835">
    <property type="entry name" value="IG_LIKE"/>
    <property type="match status" value="3"/>
</dbReference>
<feature type="transmembrane region" description="Helical" evidence="10">
    <location>
        <begin position="386"/>
        <end position="411"/>
    </location>
</feature>
<dbReference type="GO" id="GO:0033691">
    <property type="term" value="F:sialic acid binding"/>
    <property type="evidence" value="ECO:0007669"/>
    <property type="project" value="TreeGrafter"/>
</dbReference>
<dbReference type="SMART" id="SM00409">
    <property type="entry name" value="IG"/>
    <property type="match status" value="2"/>
</dbReference>
<comment type="subcellular location">
    <subcellularLocation>
        <location evidence="1">Membrane</location>
        <topology evidence="1">Single-pass type I membrane protein</topology>
    </subcellularLocation>
</comment>
<dbReference type="InterPro" id="IPR007110">
    <property type="entry name" value="Ig-like_dom"/>
</dbReference>
<reference evidence="13 14" key="1">
    <citation type="submission" date="2019-01" db="EMBL/GenBank/DDBJ databases">
        <authorList>
            <person name="Alioto T."/>
            <person name="Alioto T."/>
        </authorList>
    </citation>
    <scope>NUCLEOTIDE SEQUENCE [LARGE SCALE GENOMIC DNA]</scope>
</reference>
<dbReference type="InterPro" id="IPR036179">
    <property type="entry name" value="Ig-like_dom_sf"/>
</dbReference>
<keyword evidence="4" id="KW-0677">Repeat</keyword>
<dbReference type="PANTHER" id="PTHR12035:SF42">
    <property type="entry name" value="IG-LIKE DOMAIN-CONTAINING PROTEIN"/>
    <property type="match status" value="1"/>
</dbReference>
<evidence type="ECO:0000256" key="2">
    <source>
        <dbReference type="ARBA" id="ARBA00022692"/>
    </source>
</evidence>
<evidence type="ECO:0000259" key="12">
    <source>
        <dbReference type="PROSITE" id="PS50835"/>
    </source>
</evidence>
<dbReference type="Pfam" id="PF07686">
    <property type="entry name" value="V-set"/>
    <property type="match status" value="1"/>
</dbReference>
<keyword evidence="3" id="KW-0430">Lectin</keyword>
<dbReference type="InterPro" id="IPR003599">
    <property type="entry name" value="Ig_sub"/>
</dbReference>
<evidence type="ECO:0000313" key="14">
    <source>
        <dbReference type="Proteomes" id="UP000386466"/>
    </source>
</evidence>
<feature type="domain" description="Ig-like" evidence="12">
    <location>
        <begin position="237"/>
        <end position="334"/>
    </location>
</feature>
<dbReference type="InterPro" id="IPR003598">
    <property type="entry name" value="Ig_sub2"/>
</dbReference>
<dbReference type="Gene3D" id="2.60.40.10">
    <property type="entry name" value="Immunoglobulins"/>
    <property type="match status" value="3"/>
</dbReference>
<dbReference type="SUPFAM" id="SSF48726">
    <property type="entry name" value="Immunoglobulin"/>
    <property type="match status" value="3"/>
</dbReference>
<dbReference type="GO" id="GO:0030246">
    <property type="term" value="F:carbohydrate binding"/>
    <property type="evidence" value="ECO:0007669"/>
    <property type="project" value="UniProtKB-KW"/>
</dbReference>
<accession>A0A485PKK8</accession>
<name>A0A485PKK8_LYNPA</name>
<feature type="region of interest" description="Disordered" evidence="9">
    <location>
        <begin position="437"/>
        <end position="469"/>
    </location>
</feature>
<sequence>MLLPLLLPLLWAGSLQENPGYKLQVQKSVTVQEGLCVHVPCTVSYPGVRRSPSAPVYGSWFRKTYNSRGDVLMATNNPAKGAKRKNRFSFHLAGDPGDRDCSLNITDAQKADSGKYYFQLDIGSMRHSYQSDPLTVTVKALTQTPDIRIEEPLESGSPSHLTCSVPGVCDGVTPLTLSWTGAALRPPGPDLQAYNSSEILLTPRPQDHGTNLTCHVTFPRAGVSTQSTITLNVSYAPQNLTIGISRGNCTELKYPGNGSSLPVLEGESVLLVCVADSNPPATLSWAQGSRTLSPSQPWKPGVLELPRVESGHEGEFTCRAQHARGSQHVSLRLSVVCECGDPRGGGGTPEAWGAEALGCEARNEHGAQSTAVLVLRPAQPLLGGGFVLAAAGGAGVAGLLGLCPCLVFFIVKTRRKQAPETAAGGKEAACMLGPISWGSQHEDRSSTPLDHPPPAVAAPTSEEGKEPHYASLTFHGLKPWNLPDPEATSTTEYSEIKICK</sequence>
<evidence type="ECO:0000256" key="11">
    <source>
        <dbReference type="SAM" id="SignalP"/>
    </source>
</evidence>
<keyword evidence="6 10" id="KW-1133">Transmembrane helix</keyword>
<dbReference type="GO" id="GO:0007155">
    <property type="term" value="P:cell adhesion"/>
    <property type="evidence" value="ECO:0007669"/>
    <property type="project" value="UniProtKB-KW"/>
</dbReference>
<dbReference type="InterPro" id="IPR013106">
    <property type="entry name" value="Ig_V-set"/>
</dbReference>
<gene>
    <name evidence="13" type="ORF">LYPA_23C016267</name>
</gene>
<dbReference type="PROSITE" id="PS00290">
    <property type="entry name" value="IG_MHC"/>
    <property type="match status" value="1"/>
</dbReference>
<dbReference type="EMBL" id="CAAGRJ010035895">
    <property type="protein sequence ID" value="VFV44539.1"/>
    <property type="molecule type" value="Genomic_DNA"/>
</dbReference>